<feature type="transmembrane region" description="Helical" evidence="6">
    <location>
        <begin position="737"/>
        <end position="765"/>
    </location>
</feature>
<keyword evidence="9" id="KW-0132">Cell division</keyword>
<evidence type="ECO:0000313" key="9">
    <source>
        <dbReference type="EMBL" id="PWG80723.1"/>
    </source>
</evidence>
<evidence type="ECO:0000313" key="10">
    <source>
        <dbReference type="Proteomes" id="UP000245647"/>
    </source>
</evidence>
<feature type="domain" description="ABC3 transporter permease C-terminal" evidence="7">
    <location>
        <begin position="308"/>
        <end position="421"/>
    </location>
</feature>
<feature type="transmembrane region" description="Helical" evidence="6">
    <location>
        <begin position="701"/>
        <end position="725"/>
    </location>
</feature>
<evidence type="ECO:0000256" key="3">
    <source>
        <dbReference type="ARBA" id="ARBA00022692"/>
    </source>
</evidence>
<dbReference type="InterPro" id="IPR050250">
    <property type="entry name" value="Macrolide_Exporter_MacB"/>
</dbReference>
<keyword evidence="10" id="KW-1185">Reference proteome</keyword>
<dbReference type="PANTHER" id="PTHR30572">
    <property type="entry name" value="MEMBRANE COMPONENT OF TRANSPORTER-RELATED"/>
    <property type="match status" value="1"/>
</dbReference>
<dbReference type="GO" id="GO:0022857">
    <property type="term" value="F:transmembrane transporter activity"/>
    <property type="evidence" value="ECO:0007669"/>
    <property type="project" value="TreeGrafter"/>
</dbReference>
<evidence type="ECO:0000256" key="6">
    <source>
        <dbReference type="SAM" id="Phobius"/>
    </source>
</evidence>
<comment type="caution">
    <text evidence="9">The sequence shown here is derived from an EMBL/GenBank/DDBJ whole genome shotgun (WGS) entry which is preliminary data.</text>
</comment>
<dbReference type="GO" id="GO:0051301">
    <property type="term" value="P:cell division"/>
    <property type="evidence" value="ECO:0007669"/>
    <property type="project" value="UniProtKB-KW"/>
</dbReference>
<dbReference type="PANTHER" id="PTHR30572:SF18">
    <property type="entry name" value="ABC-TYPE MACROLIDE FAMILY EXPORT SYSTEM PERMEASE COMPONENT 2"/>
    <property type="match status" value="1"/>
</dbReference>
<dbReference type="Pfam" id="PF02687">
    <property type="entry name" value="FtsX"/>
    <property type="match status" value="2"/>
</dbReference>
<dbReference type="InterPro" id="IPR003838">
    <property type="entry name" value="ABC3_permease_C"/>
</dbReference>
<keyword evidence="9" id="KW-0131">Cell cycle</keyword>
<dbReference type="EMBL" id="QEAS01000007">
    <property type="protein sequence ID" value="PWG80723.1"/>
    <property type="molecule type" value="Genomic_DNA"/>
</dbReference>
<dbReference type="Pfam" id="PF12704">
    <property type="entry name" value="MacB_PCD"/>
    <property type="match status" value="2"/>
</dbReference>
<dbReference type="GO" id="GO:0005886">
    <property type="term" value="C:plasma membrane"/>
    <property type="evidence" value="ECO:0007669"/>
    <property type="project" value="UniProtKB-SubCell"/>
</dbReference>
<feature type="transmembrane region" description="Helical" evidence="6">
    <location>
        <begin position="349"/>
        <end position="371"/>
    </location>
</feature>
<name>A0A2U2PH53_9SPHI</name>
<evidence type="ECO:0000256" key="5">
    <source>
        <dbReference type="ARBA" id="ARBA00023136"/>
    </source>
</evidence>
<feature type="transmembrane region" description="Helical" evidence="6">
    <location>
        <begin position="391"/>
        <end position="415"/>
    </location>
</feature>
<dbReference type="Proteomes" id="UP000245647">
    <property type="component" value="Unassembled WGS sequence"/>
</dbReference>
<keyword evidence="3 6" id="KW-0812">Transmembrane</keyword>
<feature type="transmembrane region" description="Helical" evidence="6">
    <location>
        <begin position="785"/>
        <end position="805"/>
    </location>
</feature>
<dbReference type="InterPro" id="IPR025857">
    <property type="entry name" value="MacB_PCD"/>
</dbReference>
<gene>
    <name evidence="9" type="ORF">DDR33_09680</name>
</gene>
<feature type="transmembrane region" description="Helical" evidence="6">
    <location>
        <begin position="21"/>
        <end position="41"/>
    </location>
</feature>
<comment type="subcellular location">
    <subcellularLocation>
        <location evidence="1">Cell membrane</location>
        <topology evidence="1">Multi-pass membrane protein</topology>
    </subcellularLocation>
</comment>
<feature type="domain" description="MacB-like periplasmic core" evidence="8">
    <location>
        <begin position="454"/>
        <end position="624"/>
    </location>
</feature>
<evidence type="ECO:0000256" key="2">
    <source>
        <dbReference type="ARBA" id="ARBA00022475"/>
    </source>
</evidence>
<keyword evidence="5 6" id="KW-0472">Membrane</keyword>
<feature type="transmembrane region" description="Helical" evidence="6">
    <location>
        <begin position="448"/>
        <end position="467"/>
    </location>
</feature>
<evidence type="ECO:0000259" key="8">
    <source>
        <dbReference type="Pfam" id="PF12704"/>
    </source>
</evidence>
<feature type="domain" description="ABC3 transporter permease C-terminal" evidence="7">
    <location>
        <begin position="706"/>
        <end position="813"/>
    </location>
</feature>
<proteinExistence type="predicted"/>
<reference evidence="9 10" key="1">
    <citation type="submission" date="2018-04" db="EMBL/GenBank/DDBJ databases">
        <title>Pedobacter chongqingensis sp. nov., isolated from a rottenly hemp rope.</title>
        <authorList>
            <person name="Cai Y."/>
        </authorList>
    </citation>
    <scope>NUCLEOTIDE SEQUENCE [LARGE SCALE GENOMIC DNA]</scope>
    <source>
        <strain evidence="9 10">FJ4-8</strain>
    </source>
</reference>
<feature type="domain" description="MacB-like periplasmic core" evidence="8">
    <location>
        <begin position="20"/>
        <end position="256"/>
    </location>
</feature>
<keyword evidence="4 6" id="KW-1133">Transmembrane helix</keyword>
<dbReference type="AlphaFoldDB" id="A0A2U2PH53"/>
<organism evidence="9 10">
    <name type="scientific">Pararcticibacter amylolyticus</name>
    <dbReference type="NCBI Taxonomy" id="2173175"/>
    <lineage>
        <taxon>Bacteria</taxon>
        <taxon>Pseudomonadati</taxon>
        <taxon>Bacteroidota</taxon>
        <taxon>Sphingobacteriia</taxon>
        <taxon>Sphingobacteriales</taxon>
        <taxon>Sphingobacteriaceae</taxon>
        <taxon>Pararcticibacter</taxon>
    </lineage>
</organism>
<accession>A0A2U2PH53</accession>
<sequence length="824" mass="91344">MTANHLKVALRHFKRHKVFTLINIAGLSIGISASLIIFLIVKYDFSFDRFYPEGDKIYRVVTNFDFSGEKVYNMGVTAPLPDVIRKEVTGIEKTAAFFTLYEMNVKVPAAAEVKGNEFKRQGNIVLADADYFDVFKYEWLAGSASSALTEPNKVVLTSEKARLYFPGLSPAAVIGKMITYEDSLTMQVTGVVASFTQNTDFKFGDFISRSTLERKAIADNLGLNLTNWGGTSSSSQCLVKLSPGTDPNTVEKAITSLAEKHNPPQPEDKGNSRAFGLQPLSDIHFNPIYGNFQGGHIANKNTLYSLSIIGAFLLFLGCINFINLNTAQSTQRAKEISIRKTIGSTRTQLIVQLLTETFIITVIAVIISVGISPILLNLFSDFISAEIRLDLIQASGIVIFLLILTVVVSLLSGFYPSMVLSAYKPVVALKNQAASKGNTRNTLLRKSLIISQFVIAQFFIIATVVVVKQTRYALNKDLGFKKDAIVFVTTPWKNNTESKKRLFADKLSKIPQINLVSRGGEPPSSYQTSSTDAEFFDGKRNIKLQLYLKFADPDYIKLYGIKMQAGRDIRPSDSSSAFVINETYARLIGFKNPSDAVGKYIENFNGDKRMQVVGVFADFRQESLHSPVKPMAVITSDEAWNSGIFHIALKPQTPGGDEWKTALGSIGKAWKESYPDDDFNYHFYDEYIAKFYDSEQRTSRLLAWTSGLSILISCLGLLGLAIYTTSLRTKEVGIRKVLGATVVQVVTLLSLEMIALILLSFVIVVPLAWWAMNSWMQGFADRTTISWWIFVLSGGGMLFTALLTLSSQTIRIALSNPVKSLRTE</sequence>
<feature type="transmembrane region" description="Helical" evidence="6">
    <location>
        <begin position="303"/>
        <end position="324"/>
    </location>
</feature>
<protein>
    <submittedName>
        <fullName evidence="9">Cell division protein FtsX</fullName>
    </submittedName>
</protein>
<evidence type="ECO:0000259" key="7">
    <source>
        <dbReference type="Pfam" id="PF02687"/>
    </source>
</evidence>
<keyword evidence="2" id="KW-1003">Cell membrane</keyword>
<evidence type="ECO:0000256" key="4">
    <source>
        <dbReference type="ARBA" id="ARBA00022989"/>
    </source>
</evidence>
<evidence type="ECO:0000256" key="1">
    <source>
        <dbReference type="ARBA" id="ARBA00004651"/>
    </source>
</evidence>
<dbReference type="OrthoDB" id="1451596at2"/>
<dbReference type="RefSeq" id="WP_109415579.1">
    <property type="nucleotide sequence ID" value="NZ_QEAS01000007.1"/>
</dbReference>